<evidence type="ECO:0000313" key="1">
    <source>
        <dbReference type="EMBL" id="KXZ75755.1"/>
    </source>
</evidence>
<dbReference type="OrthoDB" id="71302at2759"/>
<reference evidence="1 2" key="1">
    <citation type="journal article" date="2008" name="Nature">
        <title>The genome of the model beetle and pest Tribolium castaneum.</title>
        <authorList>
            <consortium name="Tribolium Genome Sequencing Consortium"/>
            <person name="Richards S."/>
            <person name="Gibbs R.A."/>
            <person name="Weinstock G.M."/>
            <person name="Brown S.J."/>
            <person name="Denell R."/>
            <person name="Beeman R.W."/>
            <person name="Gibbs R."/>
            <person name="Beeman R.W."/>
            <person name="Brown S.J."/>
            <person name="Bucher G."/>
            <person name="Friedrich M."/>
            <person name="Grimmelikhuijzen C.J."/>
            <person name="Klingler M."/>
            <person name="Lorenzen M."/>
            <person name="Richards S."/>
            <person name="Roth S."/>
            <person name="Schroder R."/>
            <person name="Tautz D."/>
            <person name="Zdobnov E.M."/>
            <person name="Muzny D."/>
            <person name="Gibbs R.A."/>
            <person name="Weinstock G.M."/>
            <person name="Attaway T."/>
            <person name="Bell S."/>
            <person name="Buhay C.J."/>
            <person name="Chandrabose M.N."/>
            <person name="Chavez D."/>
            <person name="Clerk-Blankenburg K.P."/>
            <person name="Cree A."/>
            <person name="Dao M."/>
            <person name="Davis C."/>
            <person name="Chacko J."/>
            <person name="Dinh H."/>
            <person name="Dugan-Rocha S."/>
            <person name="Fowler G."/>
            <person name="Garner T.T."/>
            <person name="Garnes J."/>
            <person name="Gnirke A."/>
            <person name="Hawes A."/>
            <person name="Hernandez J."/>
            <person name="Hines S."/>
            <person name="Holder M."/>
            <person name="Hume J."/>
            <person name="Jhangiani S.N."/>
            <person name="Joshi V."/>
            <person name="Khan Z.M."/>
            <person name="Jackson L."/>
            <person name="Kovar C."/>
            <person name="Kowis A."/>
            <person name="Lee S."/>
            <person name="Lewis L.R."/>
            <person name="Margolis J."/>
            <person name="Morgan M."/>
            <person name="Nazareth L.V."/>
            <person name="Nguyen N."/>
            <person name="Okwuonu G."/>
            <person name="Parker D."/>
            <person name="Richards S."/>
            <person name="Ruiz S.J."/>
            <person name="Santibanez J."/>
            <person name="Savard J."/>
            <person name="Scherer S.E."/>
            <person name="Schneider B."/>
            <person name="Sodergren E."/>
            <person name="Tautz D."/>
            <person name="Vattahil S."/>
            <person name="Villasana D."/>
            <person name="White C.S."/>
            <person name="Wright R."/>
            <person name="Park Y."/>
            <person name="Beeman R.W."/>
            <person name="Lord J."/>
            <person name="Oppert B."/>
            <person name="Lorenzen M."/>
            <person name="Brown S."/>
            <person name="Wang L."/>
            <person name="Savard J."/>
            <person name="Tautz D."/>
            <person name="Richards S."/>
            <person name="Weinstock G."/>
            <person name="Gibbs R.A."/>
            <person name="Liu Y."/>
            <person name="Worley K."/>
            <person name="Weinstock G."/>
            <person name="Elsik C.G."/>
            <person name="Reese J.T."/>
            <person name="Elhaik E."/>
            <person name="Landan G."/>
            <person name="Graur D."/>
            <person name="Arensburger P."/>
            <person name="Atkinson P."/>
            <person name="Beeman R.W."/>
            <person name="Beidler J."/>
            <person name="Brown S.J."/>
            <person name="Demuth J.P."/>
            <person name="Drury D.W."/>
            <person name="Du Y.Z."/>
            <person name="Fujiwara H."/>
            <person name="Lorenzen M."/>
            <person name="Maselli V."/>
            <person name="Osanai M."/>
            <person name="Park Y."/>
            <person name="Robertson H.M."/>
            <person name="Tu Z."/>
            <person name="Wang J.J."/>
            <person name="Wang S."/>
            <person name="Richards S."/>
            <person name="Song H."/>
            <person name="Zhang L."/>
            <person name="Sodergren E."/>
            <person name="Werner D."/>
            <person name="Stanke M."/>
            <person name="Morgenstern B."/>
            <person name="Solovyev V."/>
            <person name="Kosarev P."/>
            <person name="Brown G."/>
            <person name="Chen H.C."/>
            <person name="Ermolaeva O."/>
            <person name="Hlavina W."/>
            <person name="Kapustin Y."/>
            <person name="Kiryutin B."/>
            <person name="Kitts P."/>
            <person name="Maglott D."/>
            <person name="Pruitt K."/>
            <person name="Sapojnikov V."/>
            <person name="Souvorov A."/>
            <person name="Mackey A.J."/>
            <person name="Waterhouse R.M."/>
            <person name="Wyder S."/>
            <person name="Zdobnov E.M."/>
            <person name="Zdobnov E.M."/>
            <person name="Wyder S."/>
            <person name="Kriventseva E.V."/>
            <person name="Kadowaki T."/>
            <person name="Bork P."/>
            <person name="Aranda M."/>
            <person name="Bao R."/>
            <person name="Beermann A."/>
            <person name="Berns N."/>
            <person name="Bolognesi R."/>
            <person name="Bonneton F."/>
            <person name="Bopp D."/>
            <person name="Brown S.J."/>
            <person name="Bucher G."/>
            <person name="Butts T."/>
            <person name="Chaumot A."/>
            <person name="Denell R.E."/>
            <person name="Ferrier D.E."/>
            <person name="Friedrich M."/>
            <person name="Gordon C.M."/>
            <person name="Jindra M."/>
            <person name="Klingler M."/>
            <person name="Lan Q."/>
            <person name="Lattorff H.M."/>
            <person name="Laudet V."/>
            <person name="von Levetsow C."/>
            <person name="Liu Z."/>
            <person name="Lutz R."/>
            <person name="Lynch J.A."/>
            <person name="da Fonseca R.N."/>
            <person name="Posnien N."/>
            <person name="Reuter R."/>
            <person name="Roth S."/>
            <person name="Savard J."/>
            <person name="Schinko J.B."/>
            <person name="Schmitt C."/>
            <person name="Schoppmeier M."/>
            <person name="Schroder R."/>
            <person name="Shippy T.D."/>
            <person name="Simonnet F."/>
            <person name="Marques-Souza H."/>
            <person name="Tautz D."/>
            <person name="Tomoyasu Y."/>
            <person name="Trauner J."/>
            <person name="Van der Zee M."/>
            <person name="Vervoort M."/>
            <person name="Wittkopp N."/>
            <person name="Wimmer E.A."/>
            <person name="Yang X."/>
            <person name="Jones A.K."/>
            <person name="Sattelle D.B."/>
            <person name="Ebert P.R."/>
            <person name="Nelson D."/>
            <person name="Scott J.G."/>
            <person name="Beeman R.W."/>
            <person name="Muthukrishnan S."/>
            <person name="Kramer K.J."/>
            <person name="Arakane Y."/>
            <person name="Beeman R.W."/>
            <person name="Zhu Q."/>
            <person name="Hogenkamp D."/>
            <person name="Dixit R."/>
            <person name="Oppert B."/>
            <person name="Jiang H."/>
            <person name="Zou Z."/>
            <person name="Marshall J."/>
            <person name="Elpidina E."/>
            <person name="Vinokurov K."/>
            <person name="Oppert C."/>
            <person name="Zou Z."/>
            <person name="Evans J."/>
            <person name="Lu Z."/>
            <person name="Zhao P."/>
            <person name="Sumathipala N."/>
            <person name="Altincicek B."/>
            <person name="Vilcinskas A."/>
            <person name="Williams M."/>
            <person name="Hultmark D."/>
            <person name="Hetru C."/>
            <person name="Jiang H."/>
            <person name="Grimmelikhuijzen C.J."/>
            <person name="Hauser F."/>
            <person name="Cazzamali G."/>
            <person name="Williamson M."/>
            <person name="Park Y."/>
            <person name="Li B."/>
            <person name="Tanaka Y."/>
            <person name="Predel R."/>
            <person name="Neupert S."/>
            <person name="Schachtner J."/>
            <person name="Verleyen P."/>
            <person name="Raible F."/>
            <person name="Bork P."/>
            <person name="Friedrich M."/>
            <person name="Walden K.K."/>
            <person name="Robertson H.M."/>
            <person name="Angeli S."/>
            <person name="Foret S."/>
            <person name="Bucher G."/>
            <person name="Schuetz S."/>
            <person name="Maleszka R."/>
            <person name="Wimmer E.A."/>
            <person name="Beeman R.W."/>
            <person name="Lorenzen M."/>
            <person name="Tomoyasu Y."/>
            <person name="Miller S.C."/>
            <person name="Grossmann D."/>
            <person name="Bucher G."/>
        </authorList>
    </citation>
    <scope>NUCLEOTIDE SEQUENCE [LARGE SCALE GENOMIC DNA]</scope>
    <source>
        <strain evidence="1 2">Georgia GA2</strain>
    </source>
</reference>
<proteinExistence type="predicted"/>
<dbReference type="Pfam" id="PF14598">
    <property type="entry name" value="PAS_11"/>
    <property type="match status" value="1"/>
</dbReference>
<accession>A0A139W8Z8</accession>
<dbReference type="AlphaFoldDB" id="A0A139W8Z8"/>
<keyword evidence="2" id="KW-1185">Reference proteome</keyword>
<dbReference type="SUPFAM" id="SSF55785">
    <property type="entry name" value="PYP-like sensor domain (PAS domain)"/>
    <property type="match status" value="1"/>
</dbReference>
<evidence type="ECO:0000313" key="2">
    <source>
        <dbReference type="Proteomes" id="UP000007266"/>
    </source>
</evidence>
<dbReference type="CDD" id="cd00130">
    <property type="entry name" value="PAS"/>
    <property type="match status" value="1"/>
</dbReference>
<protein>
    <submittedName>
        <fullName evidence="1">Protein cycle-like Protein</fullName>
    </submittedName>
</protein>
<dbReference type="InParanoid" id="A0A139W8Z8"/>
<name>A0A139W8Z8_TRICA</name>
<dbReference type="InterPro" id="IPR050933">
    <property type="entry name" value="Circadian_TF"/>
</dbReference>
<dbReference type="STRING" id="7070.A0A139W8Z8"/>
<organism evidence="1 2">
    <name type="scientific">Tribolium castaneum</name>
    <name type="common">Red flour beetle</name>
    <dbReference type="NCBI Taxonomy" id="7070"/>
    <lineage>
        <taxon>Eukaryota</taxon>
        <taxon>Metazoa</taxon>
        <taxon>Ecdysozoa</taxon>
        <taxon>Arthropoda</taxon>
        <taxon>Hexapoda</taxon>
        <taxon>Insecta</taxon>
        <taxon>Pterygota</taxon>
        <taxon>Neoptera</taxon>
        <taxon>Endopterygota</taxon>
        <taxon>Coleoptera</taxon>
        <taxon>Polyphaga</taxon>
        <taxon>Cucujiformia</taxon>
        <taxon>Tenebrionidae</taxon>
        <taxon>Tenebrionidae incertae sedis</taxon>
        <taxon>Tribolium</taxon>
    </lineage>
</organism>
<gene>
    <name evidence="1" type="primary">AUGUSTUS-3.0.2_32705</name>
    <name evidence="1" type="ORF">TcasGA2_TC032705</name>
</gene>
<dbReference type="InterPro" id="IPR035965">
    <property type="entry name" value="PAS-like_dom_sf"/>
</dbReference>
<dbReference type="EMBL" id="KQ972860">
    <property type="protein sequence ID" value="KXZ75755.1"/>
    <property type="molecule type" value="Genomic_DNA"/>
</dbReference>
<dbReference type="PANTHER" id="PTHR23042">
    <property type="entry name" value="CIRCADIAN PROTEIN CLOCK/ARNT/BMAL/PAS"/>
    <property type="match status" value="1"/>
</dbReference>
<reference evidence="1 2" key="2">
    <citation type="journal article" date="2010" name="Nucleic Acids Res.">
        <title>BeetleBase in 2010: revisions to provide comprehensive genomic information for Tribolium castaneum.</title>
        <authorList>
            <person name="Kim H.S."/>
            <person name="Murphy T."/>
            <person name="Xia J."/>
            <person name="Caragea D."/>
            <person name="Park Y."/>
            <person name="Beeman R.W."/>
            <person name="Lorenzen M.D."/>
            <person name="Butcher S."/>
            <person name="Manak J.R."/>
            <person name="Brown S.J."/>
        </authorList>
    </citation>
    <scope>NUCLEOTIDE SEQUENCE [LARGE SCALE GENOMIC DNA]</scope>
    <source>
        <strain evidence="1 2">Georgia GA2</strain>
    </source>
</reference>
<sequence>MYEYYHHDDITSVAECHKSALQNSEHTTTKIYRFRTKDGGFVKLQSEWKSFKNPWTKEIEYLIAKNTLVLTDFRTVESSASRPDGMQENLDFLTQCK</sequence>
<dbReference type="Gene3D" id="3.30.450.20">
    <property type="entry name" value="PAS domain"/>
    <property type="match status" value="1"/>
</dbReference>
<dbReference type="Proteomes" id="UP000007266">
    <property type="component" value="Unassembled WGS sequence"/>
</dbReference>
<dbReference type="InterPro" id="IPR000014">
    <property type="entry name" value="PAS"/>
</dbReference>
<dbReference type="KEGG" id="tca:103314967"/>